<reference evidence="2 3" key="1">
    <citation type="submission" date="2021-06" db="EMBL/GenBank/DDBJ databases">
        <authorList>
            <person name="Palmer J.M."/>
        </authorList>
    </citation>
    <scope>NUCLEOTIDE SEQUENCE [LARGE SCALE GENOMIC DNA]</scope>
    <source>
        <strain evidence="2 3">AS_MEX2019</strain>
        <tissue evidence="2">Muscle</tissue>
    </source>
</reference>
<feature type="region of interest" description="Disordered" evidence="1">
    <location>
        <begin position="63"/>
        <end position="117"/>
    </location>
</feature>
<name>A0ABV1A4H8_9TELE</name>
<dbReference type="EMBL" id="JAHRIP010084722">
    <property type="protein sequence ID" value="MEQ2313463.1"/>
    <property type="molecule type" value="Genomic_DNA"/>
</dbReference>
<protein>
    <submittedName>
        <fullName evidence="2">Uncharacterized protein</fullName>
    </submittedName>
</protein>
<comment type="caution">
    <text evidence="2">The sequence shown here is derived from an EMBL/GenBank/DDBJ whole genome shotgun (WGS) entry which is preliminary data.</text>
</comment>
<feature type="compositionally biased region" description="Pro residues" evidence="1">
    <location>
        <begin position="63"/>
        <end position="75"/>
    </location>
</feature>
<keyword evidence="3" id="KW-1185">Reference proteome</keyword>
<proteinExistence type="predicted"/>
<evidence type="ECO:0000313" key="3">
    <source>
        <dbReference type="Proteomes" id="UP001469553"/>
    </source>
</evidence>
<feature type="compositionally biased region" description="Basic and acidic residues" evidence="1">
    <location>
        <begin position="99"/>
        <end position="117"/>
    </location>
</feature>
<sequence>MCVREHVPIEVRARELHPSSSAEPARPVAMAAAMKAVSMAKGGSWHPPATDLPPLPLSPVPPPLPLRLAPDPPVNLPVGRRSMAQSCRVTVRDDEGENEKERSYTTQMGRRDEKMKR</sequence>
<evidence type="ECO:0000313" key="2">
    <source>
        <dbReference type="EMBL" id="MEQ2313463.1"/>
    </source>
</evidence>
<dbReference type="Proteomes" id="UP001469553">
    <property type="component" value="Unassembled WGS sequence"/>
</dbReference>
<evidence type="ECO:0000256" key="1">
    <source>
        <dbReference type="SAM" id="MobiDB-lite"/>
    </source>
</evidence>
<gene>
    <name evidence="2" type="ORF">AMECASPLE_002312</name>
</gene>
<organism evidence="2 3">
    <name type="scientific">Ameca splendens</name>
    <dbReference type="NCBI Taxonomy" id="208324"/>
    <lineage>
        <taxon>Eukaryota</taxon>
        <taxon>Metazoa</taxon>
        <taxon>Chordata</taxon>
        <taxon>Craniata</taxon>
        <taxon>Vertebrata</taxon>
        <taxon>Euteleostomi</taxon>
        <taxon>Actinopterygii</taxon>
        <taxon>Neopterygii</taxon>
        <taxon>Teleostei</taxon>
        <taxon>Neoteleostei</taxon>
        <taxon>Acanthomorphata</taxon>
        <taxon>Ovalentaria</taxon>
        <taxon>Atherinomorphae</taxon>
        <taxon>Cyprinodontiformes</taxon>
        <taxon>Goodeidae</taxon>
        <taxon>Ameca</taxon>
    </lineage>
</organism>
<accession>A0ABV1A4H8</accession>